<dbReference type="InterPro" id="IPR010380">
    <property type="entry name" value="DUF975"/>
</dbReference>
<feature type="transmembrane region" description="Helical" evidence="1">
    <location>
        <begin position="46"/>
        <end position="71"/>
    </location>
</feature>
<organism evidence="2 4">
    <name type="scientific">Clostridium chromiireducens</name>
    <dbReference type="NCBI Taxonomy" id="225345"/>
    <lineage>
        <taxon>Bacteria</taxon>
        <taxon>Bacillati</taxon>
        <taxon>Bacillota</taxon>
        <taxon>Clostridia</taxon>
        <taxon>Eubacteriales</taxon>
        <taxon>Clostridiaceae</taxon>
        <taxon>Clostridium</taxon>
    </lineage>
</organism>
<comment type="caution">
    <text evidence="2">The sequence shown here is derived from an EMBL/GenBank/DDBJ whole genome shotgun (WGS) entry which is preliminary data.</text>
</comment>
<dbReference type="Proteomes" id="UP000191056">
    <property type="component" value="Unassembled WGS sequence"/>
</dbReference>
<evidence type="ECO:0000313" key="3">
    <source>
        <dbReference type="EMBL" id="RII34028.1"/>
    </source>
</evidence>
<reference evidence="3 5" key="2">
    <citation type="submission" date="2018-08" db="EMBL/GenBank/DDBJ databases">
        <title>Genome of Clostridium chromiireducens C1, DSM12136.</title>
        <authorList>
            <person name="Xing M."/>
            <person name="Wei Y."/>
            <person name="Ang E.L."/>
            <person name="Zhao H."/>
            <person name="Zhang Y."/>
        </authorList>
    </citation>
    <scope>NUCLEOTIDE SEQUENCE [LARGE SCALE GENOMIC DNA]</scope>
    <source>
        <strain evidence="3 5">C1</strain>
    </source>
</reference>
<dbReference type="AlphaFoldDB" id="A0A1V4IP41"/>
<gene>
    <name evidence="2" type="ORF">CLCHR_23690</name>
    <name evidence="3" type="ORF">D2A34_12645</name>
</gene>
<evidence type="ECO:0000313" key="2">
    <source>
        <dbReference type="EMBL" id="OPJ61575.1"/>
    </source>
</evidence>
<dbReference type="EMBL" id="QXDJ01000003">
    <property type="protein sequence ID" value="RII34028.1"/>
    <property type="molecule type" value="Genomic_DNA"/>
</dbReference>
<sequence length="217" mass="24375">MIINCKDIRAEARRSLKGFWKVIILISLVYKLVDIVGDFIPKSSTLVIVLMSVISTIYGSFFLFGYTSVILKLVRGQNIKLKDMLSGRFLKALAINVVVGIYTILWSLLLIIPGIIAAIKYSMTFYVWVDNPNIGINEAISRSTEMTDGHIMDIFTLGLSFIGWIALIFVPAAIVGYWHQQYFTIIASVGMVFLTPYIDLAMGTLYTKLAEEQKTEI</sequence>
<proteinExistence type="predicted"/>
<name>A0A1V4IP41_9CLOT</name>
<keyword evidence="1" id="KW-0472">Membrane</keyword>
<protein>
    <submittedName>
        <fullName evidence="3">DUF975 family protein</fullName>
    </submittedName>
</protein>
<feature type="transmembrane region" description="Helical" evidence="1">
    <location>
        <begin position="154"/>
        <end position="175"/>
    </location>
</feature>
<accession>A0A1V4IP41</accession>
<dbReference type="PANTHER" id="PTHR40076:SF1">
    <property type="entry name" value="MEMBRANE PROTEIN"/>
    <property type="match status" value="1"/>
</dbReference>
<feature type="transmembrane region" description="Helical" evidence="1">
    <location>
        <begin position="20"/>
        <end position="40"/>
    </location>
</feature>
<evidence type="ECO:0000256" key="1">
    <source>
        <dbReference type="SAM" id="Phobius"/>
    </source>
</evidence>
<feature type="transmembrane region" description="Helical" evidence="1">
    <location>
        <begin position="182"/>
        <end position="198"/>
    </location>
</feature>
<evidence type="ECO:0000313" key="5">
    <source>
        <dbReference type="Proteomes" id="UP000265930"/>
    </source>
</evidence>
<keyword evidence="1" id="KW-1133">Transmembrane helix</keyword>
<keyword evidence="4" id="KW-1185">Reference proteome</keyword>
<dbReference type="EMBL" id="MZGT01000029">
    <property type="protein sequence ID" value="OPJ61575.1"/>
    <property type="molecule type" value="Genomic_DNA"/>
</dbReference>
<dbReference type="PANTHER" id="PTHR40076">
    <property type="entry name" value="MEMBRANE PROTEIN-RELATED"/>
    <property type="match status" value="1"/>
</dbReference>
<dbReference type="RefSeq" id="WP_079439999.1">
    <property type="nucleotide sequence ID" value="NZ_MZGT01000029.1"/>
</dbReference>
<dbReference type="Pfam" id="PF06161">
    <property type="entry name" value="DUF975"/>
    <property type="match status" value="1"/>
</dbReference>
<reference evidence="2 4" key="1">
    <citation type="submission" date="2017-03" db="EMBL/GenBank/DDBJ databases">
        <title>Genome sequence of Clostridium chromiireducens DSM 23318.</title>
        <authorList>
            <person name="Poehlein A."/>
            <person name="Daniel R."/>
        </authorList>
    </citation>
    <scope>NUCLEOTIDE SEQUENCE [LARGE SCALE GENOMIC DNA]</scope>
    <source>
        <strain evidence="2 4">DSM 23318</strain>
    </source>
</reference>
<dbReference type="Proteomes" id="UP000265930">
    <property type="component" value="Unassembled WGS sequence"/>
</dbReference>
<feature type="transmembrane region" description="Helical" evidence="1">
    <location>
        <begin position="92"/>
        <end position="119"/>
    </location>
</feature>
<keyword evidence="1" id="KW-0812">Transmembrane</keyword>
<evidence type="ECO:0000313" key="4">
    <source>
        <dbReference type="Proteomes" id="UP000191056"/>
    </source>
</evidence>
<dbReference type="OrthoDB" id="9784844at2"/>